<comment type="subcellular location">
    <subcellularLocation>
        <location evidence="1">Nucleus</location>
    </subcellularLocation>
</comment>
<dbReference type="InterPro" id="IPR036864">
    <property type="entry name" value="Zn2-C6_fun-type_DNA-bd_sf"/>
</dbReference>
<dbReference type="OMA" id="GIDEAWM"/>
<dbReference type="GO" id="GO:0000981">
    <property type="term" value="F:DNA-binding transcription factor activity, RNA polymerase II-specific"/>
    <property type="evidence" value="ECO:0007669"/>
    <property type="project" value="InterPro"/>
</dbReference>
<dbReference type="PANTHER" id="PTHR31845">
    <property type="entry name" value="FINGER DOMAIN PROTEIN, PUTATIVE-RELATED"/>
    <property type="match status" value="1"/>
</dbReference>
<dbReference type="InterPro" id="IPR051089">
    <property type="entry name" value="prtT"/>
</dbReference>
<organism evidence="6 7">
    <name type="scientific">Phaeosphaeria nodorum (strain SN15 / ATCC MYA-4574 / FGSC 10173)</name>
    <name type="common">Glume blotch fungus</name>
    <name type="synonym">Parastagonospora nodorum</name>
    <dbReference type="NCBI Taxonomy" id="321614"/>
    <lineage>
        <taxon>Eukaryota</taxon>
        <taxon>Fungi</taxon>
        <taxon>Dikarya</taxon>
        <taxon>Ascomycota</taxon>
        <taxon>Pezizomycotina</taxon>
        <taxon>Dothideomycetes</taxon>
        <taxon>Pleosporomycetidae</taxon>
        <taxon>Pleosporales</taxon>
        <taxon>Pleosporineae</taxon>
        <taxon>Phaeosphaeriaceae</taxon>
        <taxon>Parastagonospora</taxon>
    </lineage>
</organism>
<name>A0A7U2F647_PHANO</name>
<dbReference type="GO" id="GO:0008270">
    <property type="term" value="F:zinc ion binding"/>
    <property type="evidence" value="ECO:0007669"/>
    <property type="project" value="InterPro"/>
</dbReference>
<dbReference type="GO" id="GO:0003677">
    <property type="term" value="F:DNA binding"/>
    <property type="evidence" value="ECO:0007669"/>
    <property type="project" value="UniProtKB-KW"/>
</dbReference>
<keyword evidence="3" id="KW-0238">DNA-binding</keyword>
<evidence type="ECO:0000256" key="3">
    <source>
        <dbReference type="ARBA" id="ARBA00023125"/>
    </source>
</evidence>
<dbReference type="PANTHER" id="PTHR31845:SF32">
    <property type="entry name" value="MISCELLANEOUS ZN(II)2CYS6 TRANSCRIPTION FACTOR (EUROFUNG)-RELATED"/>
    <property type="match status" value="1"/>
</dbReference>
<evidence type="ECO:0000313" key="7">
    <source>
        <dbReference type="Proteomes" id="UP000663193"/>
    </source>
</evidence>
<sequence length="546" mass="61062">MQSTKPDKTSAPYGQACVHCVKAKSRCMLRTGGSCERCHRLNKECVPSATLRRRSAKQAKVSKRNQLEDKLDDLVTLIRTQQVAQASERSVDQQVITPSSLDFSPQQTGYTTPCDGGLTESDLHAFREFHLPYFPMIYLPPSMSARELQREKPMLALAIEIVMNKASTQQVQLSERFRTKMAMKLFVDGEKSLDLLLSLLVCMAWSVYFTSGKKFLVMFSATSRSLVSDLRVDRTRFPSWCPSIAPGCEEGIEQSNESRRTLLACYAMTAIISLTFNSDIIAWSPQLEENCAKLAQARETEGDEILIAIVFISRICLQATEVHRYLADNNGGHVSMHIKPLKDKLELFKATLSDEQRSHTTVNAYLCAAAIAIHELAIFHPPTVATPFNSALDHKRIGYLTNCLQACQDYTESYLNSDMIYVTTASGLLFSYCLKTLHKLSTLQDFMWDTTIAKQTVDVVGLLERCAGSAEESNARLKEQTGEDSVYLKAARTLREMAPNWRVAVAHEPSSNGDATTVETWPAVDHMDLSLLDFSGDFWLNAPFDV</sequence>
<dbReference type="Proteomes" id="UP000663193">
    <property type="component" value="Chromosome 7"/>
</dbReference>
<dbReference type="Gene3D" id="4.10.240.10">
    <property type="entry name" value="Zn(2)-C6 fungal-type DNA-binding domain"/>
    <property type="match status" value="1"/>
</dbReference>
<dbReference type="GO" id="GO:0005634">
    <property type="term" value="C:nucleus"/>
    <property type="evidence" value="ECO:0007669"/>
    <property type="project" value="UniProtKB-SubCell"/>
</dbReference>
<proteinExistence type="predicted"/>
<dbReference type="VEuPathDB" id="FungiDB:JI435_139230"/>
<evidence type="ECO:0008006" key="8">
    <source>
        <dbReference type="Google" id="ProtNLM"/>
    </source>
</evidence>
<dbReference type="AlphaFoldDB" id="A0A7U2F647"/>
<reference evidence="7" key="1">
    <citation type="journal article" date="2021" name="BMC Genomics">
        <title>Chromosome-level genome assembly and manually-curated proteome of model necrotroph Parastagonospora nodorum Sn15 reveals a genome-wide trove of candidate effector homologs, and redundancy of virulence-related functions within an accessory chromosome.</title>
        <authorList>
            <person name="Bertazzoni S."/>
            <person name="Jones D.A.B."/>
            <person name="Phan H.T."/>
            <person name="Tan K.-C."/>
            <person name="Hane J.K."/>
        </authorList>
    </citation>
    <scope>NUCLEOTIDE SEQUENCE [LARGE SCALE GENOMIC DNA]</scope>
    <source>
        <strain evidence="7">SN15 / ATCC MYA-4574 / FGSC 10173)</strain>
    </source>
</reference>
<keyword evidence="5" id="KW-0539">Nucleus</keyword>
<evidence type="ECO:0000256" key="4">
    <source>
        <dbReference type="ARBA" id="ARBA00023163"/>
    </source>
</evidence>
<evidence type="ECO:0000313" key="6">
    <source>
        <dbReference type="EMBL" id="QRC97205.1"/>
    </source>
</evidence>
<evidence type="ECO:0000256" key="5">
    <source>
        <dbReference type="ARBA" id="ARBA00023242"/>
    </source>
</evidence>
<dbReference type="SUPFAM" id="SSF57701">
    <property type="entry name" value="Zn2/Cys6 DNA-binding domain"/>
    <property type="match status" value="1"/>
</dbReference>
<protein>
    <recommendedName>
        <fullName evidence="8">Zn(2)-C6 fungal-type domain-containing protein</fullName>
    </recommendedName>
</protein>
<accession>A0A7U2F647</accession>
<gene>
    <name evidence="6" type="ORF">JI435_139230</name>
</gene>
<keyword evidence="7" id="KW-1185">Reference proteome</keyword>
<evidence type="ECO:0000256" key="2">
    <source>
        <dbReference type="ARBA" id="ARBA00023015"/>
    </source>
</evidence>
<keyword evidence="4" id="KW-0804">Transcription</keyword>
<keyword evidence="2" id="KW-0805">Transcription regulation</keyword>
<dbReference type="OrthoDB" id="1600564at2759"/>
<evidence type="ECO:0000256" key="1">
    <source>
        <dbReference type="ARBA" id="ARBA00004123"/>
    </source>
</evidence>
<dbReference type="EMBL" id="CP069029">
    <property type="protein sequence ID" value="QRC97205.1"/>
    <property type="molecule type" value="Genomic_DNA"/>
</dbReference>